<proteinExistence type="predicted"/>
<dbReference type="Pfam" id="PF01569">
    <property type="entry name" value="PAP2"/>
    <property type="match status" value="1"/>
</dbReference>
<dbReference type="RefSeq" id="WP_072357778.1">
    <property type="nucleotide sequence ID" value="NZ_CBHWAX010000026.1"/>
</dbReference>
<sequence>MRLNSLYLQLLLPFVIVSGACAQQLPADSGVTLFKKDSSFSKLFKGTKKYECTIASVVVPAAMLGYGLATFEYGPLRNLDHSTKNEIMEDNSRFHTKIDNYTRYAPALSVYALNAMGIHGAHNFRDRTIILGMSSLIMMGTVGGVKTMSHRQRPDGSTFNSFPSGHTATSFMGAEFMRQEYKDVSPWYGVYGYAVATATGVLRMYNNRHWLSDVVAGAGLGILSTKAAYWVFPKMEKAFAKKDGKERKYSMHPIAMPTYNPDTRSVGVSVVFFPGN</sequence>
<dbReference type="Gene3D" id="1.20.144.10">
    <property type="entry name" value="Phosphatidic acid phosphatase type 2/haloperoxidase"/>
    <property type="match status" value="1"/>
</dbReference>
<dbReference type="OrthoDB" id="9773582at2"/>
<dbReference type="PANTHER" id="PTHR14969">
    <property type="entry name" value="SPHINGOSINE-1-PHOSPHATE PHOSPHOHYDROLASE"/>
    <property type="match status" value="1"/>
</dbReference>
<dbReference type="EMBL" id="FPIZ01000003">
    <property type="protein sequence ID" value="SFW33094.1"/>
    <property type="molecule type" value="Genomic_DNA"/>
</dbReference>
<keyword evidence="1" id="KW-1133">Transmembrane helix</keyword>
<keyword evidence="7" id="KW-1185">Reference proteome</keyword>
<dbReference type="STRING" id="1004.SAMN05661012_01193"/>
<evidence type="ECO:0000313" key="6">
    <source>
        <dbReference type="Proteomes" id="UP000183788"/>
    </source>
</evidence>
<evidence type="ECO:0000256" key="2">
    <source>
        <dbReference type="SAM" id="SignalP"/>
    </source>
</evidence>
<protein>
    <submittedName>
        <fullName evidence="4">PAP2 superfamily protein</fullName>
    </submittedName>
    <submittedName>
        <fullName evidence="5">Phosphatase PAP2 family protein</fullName>
    </submittedName>
</protein>
<accession>A0A1K1NFA7</accession>
<evidence type="ECO:0000313" key="4">
    <source>
        <dbReference type="EMBL" id="SFW33094.1"/>
    </source>
</evidence>
<feature type="signal peptide" evidence="2">
    <location>
        <begin position="1"/>
        <end position="22"/>
    </location>
</feature>
<dbReference type="InterPro" id="IPR036938">
    <property type="entry name" value="PAP2/HPO_sf"/>
</dbReference>
<evidence type="ECO:0000313" key="7">
    <source>
        <dbReference type="Proteomes" id="UP001326715"/>
    </source>
</evidence>
<dbReference type="PANTHER" id="PTHR14969:SF13">
    <property type="entry name" value="AT30094P"/>
    <property type="match status" value="1"/>
</dbReference>
<name>A0A1K1NFA7_9BACT</name>
<dbReference type="EMBL" id="CP140154">
    <property type="protein sequence ID" value="WQG91039.1"/>
    <property type="molecule type" value="Genomic_DNA"/>
</dbReference>
<organism evidence="4 6">
    <name type="scientific">Chitinophaga sancti</name>
    <dbReference type="NCBI Taxonomy" id="1004"/>
    <lineage>
        <taxon>Bacteria</taxon>
        <taxon>Pseudomonadati</taxon>
        <taxon>Bacteroidota</taxon>
        <taxon>Chitinophagia</taxon>
        <taxon>Chitinophagales</taxon>
        <taxon>Chitinophagaceae</taxon>
        <taxon>Chitinophaga</taxon>
    </lineage>
</organism>
<dbReference type="SUPFAM" id="SSF48317">
    <property type="entry name" value="Acid phosphatase/Vanadium-dependent haloperoxidase"/>
    <property type="match status" value="1"/>
</dbReference>
<reference evidence="5 7" key="2">
    <citation type="submission" date="2023-11" db="EMBL/GenBank/DDBJ databases">
        <title>MicrobeMod: A computational toolkit for identifying prokaryotic methylation and restriction-modification with nanopore sequencing.</title>
        <authorList>
            <person name="Crits-Christoph A."/>
            <person name="Kang S.C."/>
            <person name="Lee H."/>
            <person name="Ostrov N."/>
        </authorList>
    </citation>
    <scope>NUCLEOTIDE SEQUENCE [LARGE SCALE GENOMIC DNA]</scope>
    <source>
        <strain evidence="5 7">ATCC 23090</strain>
    </source>
</reference>
<gene>
    <name evidence="4" type="ORF">SAMN05661012_01193</name>
    <name evidence="5" type="ORF">SR876_05985</name>
</gene>
<evidence type="ECO:0000256" key="1">
    <source>
        <dbReference type="SAM" id="Phobius"/>
    </source>
</evidence>
<dbReference type="PROSITE" id="PS51257">
    <property type="entry name" value="PROKAR_LIPOPROTEIN"/>
    <property type="match status" value="1"/>
</dbReference>
<dbReference type="CDD" id="cd03394">
    <property type="entry name" value="PAP2_like_5"/>
    <property type="match status" value="1"/>
</dbReference>
<dbReference type="InterPro" id="IPR000326">
    <property type="entry name" value="PAP2/HPO"/>
</dbReference>
<feature type="domain" description="Phosphatidic acid phosphatase type 2/haloperoxidase" evidence="3">
    <location>
        <begin position="128"/>
        <end position="229"/>
    </location>
</feature>
<evidence type="ECO:0000313" key="5">
    <source>
        <dbReference type="EMBL" id="WQG91039.1"/>
    </source>
</evidence>
<feature type="transmembrane region" description="Helical" evidence="1">
    <location>
        <begin position="128"/>
        <end position="145"/>
    </location>
</feature>
<feature type="transmembrane region" description="Helical" evidence="1">
    <location>
        <begin position="187"/>
        <end position="205"/>
    </location>
</feature>
<feature type="transmembrane region" description="Helical" evidence="1">
    <location>
        <begin position="211"/>
        <end position="232"/>
    </location>
</feature>
<dbReference type="Proteomes" id="UP001326715">
    <property type="component" value="Chromosome"/>
</dbReference>
<keyword evidence="2" id="KW-0732">Signal</keyword>
<keyword evidence="1" id="KW-0472">Membrane</keyword>
<keyword evidence="1" id="KW-0812">Transmembrane</keyword>
<reference evidence="4 6" key="1">
    <citation type="submission" date="2016-11" db="EMBL/GenBank/DDBJ databases">
        <authorList>
            <person name="Jaros S."/>
            <person name="Januszkiewicz K."/>
            <person name="Wedrychowicz H."/>
        </authorList>
    </citation>
    <scope>NUCLEOTIDE SEQUENCE [LARGE SCALE GENOMIC DNA]</scope>
    <source>
        <strain evidence="4 6">DSM 784</strain>
    </source>
</reference>
<dbReference type="AlphaFoldDB" id="A0A1K1NFA7"/>
<feature type="chain" id="PRO_5012046484" evidence="2">
    <location>
        <begin position="23"/>
        <end position="276"/>
    </location>
</feature>
<evidence type="ECO:0000259" key="3">
    <source>
        <dbReference type="SMART" id="SM00014"/>
    </source>
</evidence>
<dbReference type="SMART" id="SM00014">
    <property type="entry name" value="acidPPc"/>
    <property type="match status" value="1"/>
</dbReference>
<dbReference type="Proteomes" id="UP000183788">
    <property type="component" value="Unassembled WGS sequence"/>
</dbReference>